<evidence type="ECO:0000313" key="3">
    <source>
        <dbReference type="EMBL" id="GHD05991.1"/>
    </source>
</evidence>
<keyword evidence="1" id="KW-0812">Transmembrane</keyword>
<name>A0A8J3GJ65_9HYPH</name>
<evidence type="ECO:0000256" key="1">
    <source>
        <dbReference type="SAM" id="Phobius"/>
    </source>
</evidence>
<dbReference type="PIRSF" id="PIRSF033367">
    <property type="entry name" value="UCP033367_VanZ"/>
    <property type="match status" value="1"/>
</dbReference>
<organism evidence="3 4">
    <name type="scientific">Tianweitania populi</name>
    <dbReference type="NCBI Taxonomy" id="1607949"/>
    <lineage>
        <taxon>Bacteria</taxon>
        <taxon>Pseudomonadati</taxon>
        <taxon>Pseudomonadota</taxon>
        <taxon>Alphaproteobacteria</taxon>
        <taxon>Hyphomicrobiales</taxon>
        <taxon>Phyllobacteriaceae</taxon>
        <taxon>Tianweitania</taxon>
    </lineage>
</organism>
<dbReference type="Pfam" id="PF04892">
    <property type="entry name" value="VanZ"/>
    <property type="match status" value="1"/>
</dbReference>
<proteinExistence type="predicted"/>
<protein>
    <recommendedName>
        <fullName evidence="2">VanZ-like domain-containing protein</fullName>
    </recommendedName>
</protein>
<comment type="caution">
    <text evidence="3">The sequence shown here is derived from an EMBL/GenBank/DDBJ whole genome shotgun (WGS) entry which is preliminary data.</text>
</comment>
<feature type="domain" description="VanZ-like" evidence="2">
    <location>
        <begin position="35"/>
        <end position="104"/>
    </location>
</feature>
<sequence>MHRVAVPAAWIVLIFIAFSTLSPIGLRPHVGGPNYERLFAFALIGGLFGLAYPKHLLRIAIIVVGVAVGLEILQMIIPGRHARMFDAVVKACGGMAGVFAAAILNALLRRF</sequence>
<reference evidence="3" key="2">
    <citation type="submission" date="2020-09" db="EMBL/GenBank/DDBJ databases">
        <authorList>
            <person name="Sun Q."/>
            <person name="Kim S."/>
        </authorList>
    </citation>
    <scope>NUCLEOTIDE SEQUENCE</scope>
    <source>
        <strain evidence="3">KCTC 42249</strain>
    </source>
</reference>
<feature type="transmembrane region" description="Helical" evidence="1">
    <location>
        <begin position="35"/>
        <end position="52"/>
    </location>
</feature>
<feature type="transmembrane region" description="Helical" evidence="1">
    <location>
        <begin position="59"/>
        <end position="76"/>
    </location>
</feature>
<evidence type="ECO:0000259" key="2">
    <source>
        <dbReference type="Pfam" id="PF04892"/>
    </source>
</evidence>
<keyword evidence="1" id="KW-1133">Transmembrane helix</keyword>
<feature type="transmembrane region" description="Helical" evidence="1">
    <location>
        <begin position="88"/>
        <end position="108"/>
    </location>
</feature>
<dbReference type="Proteomes" id="UP000630142">
    <property type="component" value="Unassembled WGS sequence"/>
</dbReference>
<keyword evidence="4" id="KW-1185">Reference proteome</keyword>
<gene>
    <name evidence="3" type="ORF">GCM10016234_02830</name>
</gene>
<dbReference type="EMBL" id="BMZQ01000001">
    <property type="protein sequence ID" value="GHD05991.1"/>
    <property type="molecule type" value="Genomic_DNA"/>
</dbReference>
<evidence type="ECO:0000313" key="4">
    <source>
        <dbReference type="Proteomes" id="UP000630142"/>
    </source>
</evidence>
<accession>A0A8J3GJ65</accession>
<dbReference type="InterPro" id="IPR006976">
    <property type="entry name" value="VanZ-like"/>
</dbReference>
<keyword evidence="1" id="KW-0472">Membrane</keyword>
<dbReference type="InterPro" id="IPR017015">
    <property type="entry name" value="UCP033367_VanZ"/>
</dbReference>
<dbReference type="AlphaFoldDB" id="A0A8J3GJ65"/>
<reference evidence="3" key="1">
    <citation type="journal article" date="2014" name="Int. J. Syst. Evol. Microbiol.">
        <title>Complete genome sequence of Corynebacterium casei LMG S-19264T (=DSM 44701T), isolated from a smear-ripened cheese.</title>
        <authorList>
            <consortium name="US DOE Joint Genome Institute (JGI-PGF)"/>
            <person name="Walter F."/>
            <person name="Albersmeier A."/>
            <person name="Kalinowski J."/>
            <person name="Ruckert C."/>
        </authorList>
    </citation>
    <scope>NUCLEOTIDE SEQUENCE</scope>
    <source>
        <strain evidence="3">KCTC 42249</strain>
    </source>
</reference>